<dbReference type="RefSeq" id="WP_008950826.1">
    <property type="nucleotide sequence ID" value="NZ_AHTH01000036.1"/>
</dbReference>
<dbReference type="SUPFAM" id="SSF56349">
    <property type="entry name" value="DNA breaking-rejoining enzymes"/>
    <property type="match status" value="1"/>
</dbReference>
<dbReference type="STRING" id="1129374.AJE_10499"/>
<evidence type="ECO:0000313" key="1">
    <source>
        <dbReference type="EMBL" id="EHR40657.1"/>
    </source>
</evidence>
<name>H3ZFF5_9ALTE</name>
<dbReference type="PATRIC" id="fig|1129374.4.peg.2085"/>
<organism evidence="1 2">
    <name type="scientific">Alishewanella jeotgali KCTC 22429</name>
    <dbReference type="NCBI Taxonomy" id="1129374"/>
    <lineage>
        <taxon>Bacteria</taxon>
        <taxon>Pseudomonadati</taxon>
        <taxon>Pseudomonadota</taxon>
        <taxon>Gammaproteobacteria</taxon>
        <taxon>Alteromonadales</taxon>
        <taxon>Alteromonadaceae</taxon>
        <taxon>Alishewanella</taxon>
    </lineage>
</organism>
<dbReference type="AlphaFoldDB" id="H3ZFF5"/>
<dbReference type="InterPro" id="IPR011010">
    <property type="entry name" value="DNA_brk_join_enz"/>
</dbReference>
<dbReference type="Proteomes" id="UP000012046">
    <property type="component" value="Unassembled WGS sequence"/>
</dbReference>
<protein>
    <submittedName>
        <fullName evidence="1">Uncharacterized protein</fullName>
    </submittedName>
</protein>
<dbReference type="GO" id="GO:0003677">
    <property type="term" value="F:DNA binding"/>
    <property type="evidence" value="ECO:0007669"/>
    <property type="project" value="InterPro"/>
</dbReference>
<sequence length="736" mass="84135">MKEIYEHFNIPLDFKIESISDRLLVFIKYLLIIENPQEYLKRLYETWVLKLNDVASSDENYVTRKELFTYLKKFPFISTLLLIRVPGNDILEDCEPNRQIAILAHVFNCRGNADYSAYLDFYKVFIERPKSTILSVREILSLSSLGLKKYFENAKESNVFDYELIVQYLNHPFKRLDCDKKSVISNDYVISEVIDEYDGFKVSAVNVSNFDESEGGSFLKLETEIPLTTTQQKNKFNKQKSGMQRAFYNVELCVFSSIKYALPDEVSLLFDVLCPHLKTGEYSKISIDTGKKLIVLFLSFFGLKNPLSIVLRNLSSKKDFLPDENEIYVEYSFVGNVKSTLCRLSLPANFLKTNPPAVCDDRIHYQTVDRISFELPHPLTLMFHIVLHSIGPDKRRAHALNVAFDMTEQKYKKWLRTGLKNSGLSRKSITIRAIHSAFLAFSRETVPESMMRYLSGQPAIQQHYVCFTAAEFSGHVLKIWRRFCSALRIHIKDQTADSNSISVSGDEIYNHVGSKITIRTDVYDAFFNDFSKKIGGLSPVGVLNNAALYIHMRIASTSGLRPVNEPYPNLAHTDLAHGIFTVADKRVHSQEERRLIVLAPSAASLLACWRRAAEAFSKRVPLSPPANCLMFWQNGWISLKRAVINEQLELITNEQLSAYSMRHTAATGHIFLSSNFNQRKLDMLLNHSRAGVSVWSRFAMAAPAQLIAMQQQAIALYDSKYAEQDRMIINALTRIL</sequence>
<keyword evidence="2" id="KW-1185">Reference proteome</keyword>
<dbReference type="EMBL" id="AHTH01000036">
    <property type="protein sequence ID" value="EHR40657.1"/>
    <property type="molecule type" value="Genomic_DNA"/>
</dbReference>
<gene>
    <name evidence="1" type="ORF">AJE_10499</name>
</gene>
<reference evidence="1 2" key="1">
    <citation type="journal article" date="2012" name="J. Bacteriol.">
        <title>Genome Sequence of Extracellular-Protease-Producing Alishewanella jeotgali Isolated from Traditional Korean Fermented Seafood.</title>
        <authorList>
            <person name="Jung J."/>
            <person name="Chun J."/>
            <person name="Park W."/>
        </authorList>
    </citation>
    <scope>NUCLEOTIDE SEQUENCE [LARGE SCALE GENOMIC DNA]</scope>
    <source>
        <strain evidence="1 2">KCTC 22429</strain>
    </source>
</reference>
<proteinExistence type="predicted"/>
<accession>H3ZFF5</accession>
<evidence type="ECO:0000313" key="2">
    <source>
        <dbReference type="Proteomes" id="UP000012046"/>
    </source>
</evidence>
<comment type="caution">
    <text evidence="1">The sequence shown here is derived from an EMBL/GenBank/DDBJ whole genome shotgun (WGS) entry which is preliminary data.</text>
</comment>